<keyword evidence="3" id="KW-1185">Reference proteome</keyword>
<dbReference type="PANTHER" id="PTHR13308:SF5">
    <property type="entry name" value="NEDD4-BINDING PROTEIN 2-LIKE 1"/>
    <property type="match status" value="1"/>
</dbReference>
<dbReference type="InParanoid" id="G1KCV5"/>
<name>G1KCV5_ANOCA</name>
<dbReference type="CTD" id="90634"/>
<dbReference type="SUPFAM" id="SSF52540">
    <property type="entry name" value="P-loop containing nucleoside triphosphate hydrolases"/>
    <property type="match status" value="1"/>
</dbReference>
<evidence type="ECO:0008006" key="4">
    <source>
        <dbReference type="Google" id="ProtNLM"/>
    </source>
</evidence>
<reference evidence="2 3" key="1">
    <citation type="submission" date="2009-12" db="EMBL/GenBank/DDBJ databases">
        <title>The Genome Sequence of Anolis carolinensis (Green Anole Lizard).</title>
        <authorList>
            <consortium name="The Genome Sequencing Platform"/>
            <person name="Di Palma F."/>
            <person name="Alfoldi J."/>
            <person name="Heiman D."/>
            <person name="Young S."/>
            <person name="Grabherr M."/>
            <person name="Johnson J."/>
            <person name="Lander E.S."/>
            <person name="Lindblad-Toh K."/>
        </authorList>
    </citation>
    <scope>NUCLEOTIDE SEQUENCE [LARGE SCALE GENOMIC DNA]</scope>
    <source>
        <strain evidence="2 3">JBL SC #1</strain>
    </source>
</reference>
<dbReference type="eggNOG" id="KOG2401">
    <property type="taxonomic scope" value="Eukaryota"/>
</dbReference>
<dbReference type="GeneID" id="100554741"/>
<feature type="region of interest" description="Disordered" evidence="1">
    <location>
        <begin position="1"/>
        <end position="57"/>
    </location>
</feature>
<evidence type="ECO:0000313" key="2">
    <source>
        <dbReference type="Ensembl" id="ENSACAP00000004404.3"/>
    </source>
</evidence>
<dbReference type="Gene3D" id="3.40.50.300">
    <property type="entry name" value="P-loop containing nucleotide triphosphate hydrolases"/>
    <property type="match status" value="1"/>
</dbReference>
<dbReference type="InterPro" id="IPR027417">
    <property type="entry name" value="P-loop_NTPase"/>
</dbReference>
<dbReference type="GeneTree" id="ENSGT00940000164462"/>
<dbReference type="Proteomes" id="UP000001646">
    <property type="component" value="Chromosome 3"/>
</dbReference>
<dbReference type="RefSeq" id="XP_003219267.2">
    <property type="nucleotide sequence ID" value="XM_003219219.4"/>
</dbReference>
<dbReference type="InterPro" id="IPR026302">
    <property type="entry name" value="NEDD4-bd_p2"/>
</dbReference>
<protein>
    <recommendedName>
        <fullName evidence="4">NEDD4 binding protein 2 like 1</fullName>
    </recommendedName>
</protein>
<dbReference type="Ensembl" id="ENSACAT00000004504.3">
    <property type="protein sequence ID" value="ENSACAP00000004404.3"/>
    <property type="gene ID" value="ENSACAG00000004526.4"/>
</dbReference>
<dbReference type="OrthoDB" id="3231855at2759"/>
<dbReference type="KEGG" id="acs:100554741"/>
<dbReference type="Bgee" id="ENSACAG00000004526">
    <property type="expression patterns" value="Expressed in lung and 13 other cell types or tissues"/>
</dbReference>
<dbReference type="PANTHER" id="PTHR13308">
    <property type="entry name" value="NEDD4-BINDING PROTEIN 2-LIKE 1"/>
    <property type="match status" value="1"/>
</dbReference>
<dbReference type="AlphaFoldDB" id="G1KCV5"/>
<dbReference type="STRING" id="28377.ENSACAP00000004404"/>
<dbReference type="HOGENOM" id="CLU_083043_1_0_1"/>
<sequence length="300" mass="33434">MGSPLTLQAGCGPSSGGKESPRALRSLSLEGAAPEGKAGRGAAPPASVTRPKRSPHTGAAAAERLVVVVAAAAAAMEESLVRAFGGLSLQQRRGPNRAPPRRRRFSKSLYLLRGLPGSGKSTLARQLKHEFPSAVIFSTDDYFFTEDGTYEFDSYALEDAHKWNQKRARKAMKNGKSPVIIDNTNIHAWEMKPYVIMARENNYEVIFREPDTHWKFNVRELVRRNSHGVPRETIQRMKEQYEHDLTFHIVLHSEEPARHFTGSYGTNSGGGCSQLNSTFPNQRANNGRSFNRRNDFYSVF</sequence>
<gene>
    <name evidence="2" type="primary">n4bp2l1</name>
</gene>
<reference evidence="2" key="3">
    <citation type="submission" date="2025-09" db="UniProtKB">
        <authorList>
            <consortium name="Ensembl"/>
        </authorList>
    </citation>
    <scope>IDENTIFICATION</scope>
</reference>
<proteinExistence type="predicted"/>
<evidence type="ECO:0000256" key="1">
    <source>
        <dbReference type="SAM" id="MobiDB-lite"/>
    </source>
</evidence>
<dbReference type="Pfam" id="PF13671">
    <property type="entry name" value="AAA_33"/>
    <property type="match status" value="1"/>
</dbReference>
<organism evidence="2 3">
    <name type="scientific">Anolis carolinensis</name>
    <name type="common">Green anole</name>
    <name type="synonym">American chameleon</name>
    <dbReference type="NCBI Taxonomy" id="28377"/>
    <lineage>
        <taxon>Eukaryota</taxon>
        <taxon>Metazoa</taxon>
        <taxon>Chordata</taxon>
        <taxon>Craniata</taxon>
        <taxon>Vertebrata</taxon>
        <taxon>Euteleostomi</taxon>
        <taxon>Lepidosauria</taxon>
        <taxon>Squamata</taxon>
        <taxon>Bifurcata</taxon>
        <taxon>Unidentata</taxon>
        <taxon>Episquamata</taxon>
        <taxon>Toxicofera</taxon>
        <taxon>Iguania</taxon>
        <taxon>Dactyloidae</taxon>
        <taxon>Anolis</taxon>
    </lineage>
</organism>
<reference evidence="2" key="2">
    <citation type="submission" date="2025-08" db="UniProtKB">
        <authorList>
            <consortium name="Ensembl"/>
        </authorList>
    </citation>
    <scope>IDENTIFICATION</scope>
</reference>
<accession>G1KCV5</accession>
<evidence type="ECO:0000313" key="3">
    <source>
        <dbReference type="Proteomes" id="UP000001646"/>
    </source>
</evidence>